<dbReference type="EMBL" id="AP012492">
    <property type="protein sequence ID" value="BAM32310.1"/>
    <property type="molecule type" value="Genomic_DNA"/>
</dbReference>
<dbReference type="AlphaFoldDB" id="A0AAI8QH09"/>
<reference evidence="3 4" key="1">
    <citation type="journal article" date="2012" name="J. Bacteriol.">
        <title>Complete Genome Sequence of Helicobacter cinaedi Type Strain ATCC BAA-847.</title>
        <authorList>
            <person name="Miyoshi-Akiyama T."/>
            <person name="Takeshita N."/>
            <person name="Ohmagari N."/>
            <person name="Kirikae T."/>
        </authorList>
    </citation>
    <scope>NUCLEOTIDE SEQUENCE [LARGE SCALE GENOMIC DNA]</scope>
    <source>
        <strain evidence="3 4">ATCC BAA-847</strain>
    </source>
</reference>
<dbReference type="InterPro" id="IPR029063">
    <property type="entry name" value="SAM-dependent_MTases_sf"/>
</dbReference>
<dbReference type="RefSeq" id="WP_015453496.1">
    <property type="nucleotide sequence ID" value="NC_020555.1"/>
</dbReference>
<dbReference type="KEGG" id="hcb:HCBAA847_1073"/>
<dbReference type="Gene3D" id="3.40.50.150">
    <property type="entry name" value="Vaccinia Virus protein VP39"/>
    <property type="match status" value="1"/>
</dbReference>
<dbReference type="InterPro" id="IPR041635">
    <property type="entry name" value="Type_ISP_LLaBIII_C"/>
</dbReference>
<feature type="domain" description="Type ISP restriction-modification enzyme LLaBIII C-terminal specificity" evidence="2">
    <location>
        <begin position="421"/>
        <end position="835"/>
    </location>
</feature>
<gene>
    <name evidence="3" type="ORF">HCBAA847_1073</name>
</gene>
<protein>
    <recommendedName>
        <fullName evidence="2">Type ISP restriction-modification enzyme LLaBIII C-terminal specificity domain-containing protein</fullName>
    </recommendedName>
</protein>
<evidence type="ECO:0000313" key="3">
    <source>
        <dbReference type="EMBL" id="BAM32310.1"/>
    </source>
</evidence>
<dbReference type="Pfam" id="PF18135">
    <property type="entry name" value="Type_ISP_C"/>
    <property type="match status" value="1"/>
</dbReference>
<dbReference type="SUPFAM" id="SSF53335">
    <property type="entry name" value="S-adenosyl-L-methionine-dependent methyltransferases"/>
    <property type="match status" value="1"/>
</dbReference>
<accession>A0AAI8QH09</accession>
<sequence>MKTPPPPLESQGGDGKQQAPESTFDNALSPSLRGDEIAEATHKSTQVDSSALPSTDISPFTKAQYDKAESSAFCHFEQSEKSHAQSNKTAPKAESPTEIKLFDNLLFTDTFNTYTPDSKGFIGSKDGTQTTVDSLPYLEKNYAKIQEFKNTEFKIFLSNPPYSAGQKSANDDNANEKSPHIDKRISETYRAKSLATSTKNTSFDSFKRALRFMSDRIGESGGIIGLVVNGSFLDSNSDDGLRACLEAEFDYIYIFNLRGNQRTSGETSRKEGGKFFDSGSRTPVAICFFVKLDSSALPSTDISPFTKAQYDKAESSAFCHFERSEKSHAQSSDKPTPSKAKIYYYDIGDYLDRQTKLNIIQNFKSIESMEAQGLFTLITPNKDYDWINQRDYSFMAFTPMGSTGQKLKPLAINAKDELELEIFELFSQGVVTGKDNWSFNFSKENLAKNIALCIDTYNTEREALVANPAYKLCNDLSKVTWSGSLDKRVRANRELVFDESRIRICSYRPFTKEFLYFDNGYNHSHCQMDKIYPFGNKGEAIVCINGDFENVAIQVLGVGATHQFSALTSNGIVDLEHISKGHCFPLYYYERVESSTENGQMTMDYDKAESSAFCHFEQSEKSHAQSSDKTRNDNKTAYYRRKDAIRDEALAFFQNAYNDSSITKEAMFYYIYAILNHKDYIAKYKDNLSKMLPRIPLMQDFWGFVASGRALAELHINYESHNKLDSGAFSCLAKDLHEFKTSAKGLFEKDFRQKAREDIEHLNEGDFRIETIKFHAKGVKDSILLNDTIAIVDIPHKAYAYKVNGKSAIEWILDRYKISTDKASGIVNDPNLYESTSGALKGLKGGRYVLELLLSVIQMSVQTIEVVESMPEYKLLFHNE</sequence>
<dbReference type="Proteomes" id="UP000006036">
    <property type="component" value="Chromosome 1"/>
</dbReference>
<proteinExistence type="predicted"/>
<evidence type="ECO:0000313" key="4">
    <source>
        <dbReference type="Proteomes" id="UP000006036"/>
    </source>
</evidence>
<name>A0AAI8QH09_9HELI</name>
<feature type="region of interest" description="Disordered" evidence="1">
    <location>
        <begin position="1"/>
        <end position="34"/>
    </location>
</feature>
<feature type="region of interest" description="Disordered" evidence="1">
    <location>
        <begin position="76"/>
        <end position="95"/>
    </location>
</feature>
<feature type="compositionally biased region" description="Polar residues" evidence="1">
    <location>
        <begin position="19"/>
        <end position="29"/>
    </location>
</feature>
<evidence type="ECO:0000259" key="2">
    <source>
        <dbReference type="Pfam" id="PF18135"/>
    </source>
</evidence>
<organism evidence="3 4">
    <name type="scientific">Helicobacter cinaedi CCUG 18818 = ATCC BAA-847</name>
    <dbReference type="NCBI Taxonomy" id="537971"/>
    <lineage>
        <taxon>Bacteria</taxon>
        <taxon>Pseudomonadati</taxon>
        <taxon>Campylobacterota</taxon>
        <taxon>Epsilonproteobacteria</taxon>
        <taxon>Campylobacterales</taxon>
        <taxon>Helicobacteraceae</taxon>
        <taxon>Helicobacter</taxon>
    </lineage>
</organism>
<evidence type="ECO:0000256" key="1">
    <source>
        <dbReference type="SAM" id="MobiDB-lite"/>
    </source>
</evidence>